<dbReference type="GeneID" id="9680792"/>
<name>C1MGL2_MICPC</name>
<dbReference type="AlphaFoldDB" id="C1MGL2"/>
<dbReference type="PANTHER" id="PTHR12126:SF16">
    <property type="entry name" value="MIOREX COMPLEX COMPONENT 2"/>
    <property type="match status" value="1"/>
</dbReference>
<accession>C1MGL2</accession>
<dbReference type="OrthoDB" id="497838at2759"/>
<proteinExistence type="predicted"/>
<protein>
    <submittedName>
        <fullName evidence="2">Predicted protein</fullName>
    </submittedName>
</protein>
<feature type="domain" description="NAD(P)-binding" evidence="1">
    <location>
        <begin position="14"/>
        <end position="157"/>
    </location>
</feature>
<dbReference type="Pfam" id="PF13460">
    <property type="entry name" value="NAD_binding_10"/>
    <property type="match status" value="1"/>
</dbReference>
<dbReference type="InterPro" id="IPR016040">
    <property type="entry name" value="NAD(P)-bd_dom"/>
</dbReference>
<gene>
    <name evidence="2" type="ORF">MICPUCDRAFT_49856</name>
</gene>
<dbReference type="GO" id="GO:0005739">
    <property type="term" value="C:mitochondrion"/>
    <property type="evidence" value="ECO:0007669"/>
    <property type="project" value="TreeGrafter"/>
</dbReference>
<dbReference type="eggNOG" id="KOG4288">
    <property type="taxonomic scope" value="Eukaryota"/>
</dbReference>
<dbReference type="STRING" id="564608.C1MGL2"/>
<dbReference type="SUPFAM" id="SSF51735">
    <property type="entry name" value="NAD(P)-binding Rossmann-fold domains"/>
    <property type="match status" value="1"/>
</dbReference>
<dbReference type="EMBL" id="GG663735">
    <property type="protein sequence ID" value="EEH60593.1"/>
    <property type="molecule type" value="Genomic_DNA"/>
</dbReference>
<evidence type="ECO:0000259" key="1">
    <source>
        <dbReference type="Pfam" id="PF13460"/>
    </source>
</evidence>
<dbReference type="Proteomes" id="UP000001876">
    <property type="component" value="Unassembled WGS sequence"/>
</dbReference>
<dbReference type="KEGG" id="mpp:MICPUCDRAFT_49856"/>
<evidence type="ECO:0000313" key="3">
    <source>
        <dbReference type="Proteomes" id="UP000001876"/>
    </source>
</evidence>
<sequence>MAASAAAKRLVVFGGTGFVGSGIAKEAVKRGFDVTCVTRGGAAPAHLLGDAERGWASEIDWRRGDALRPETYRDAVRGADAVITAVGRLPMPSLTREEIVRDNGETNVAPGRVAMALGVRRLVVVGASIPPFVPGMAFGWGFKDAAYKVGKANAERFAREEFVGSGGDGDGDGGNNARGAVVLKPGGVSGTRWVDGVAVPLYVAMAPLGFALSKLPSALDPLASLAPVSVECVARAAVRGATEDAYAGKFTVIENLELIRGFGGD</sequence>
<reference evidence="2 3" key="1">
    <citation type="journal article" date="2009" name="Science">
        <title>Green evolution and dynamic adaptations revealed by genomes of the marine picoeukaryotes Micromonas.</title>
        <authorList>
            <person name="Worden A.Z."/>
            <person name="Lee J.H."/>
            <person name="Mock T."/>
            <person name="Rouze P."/>
            <person name="Simmons M.P."/>
            <person name="Aerts A.L."/>
            <person name="Allen A.E."/>
            <person name="Cuvelier M.L."/>
            <person name="Derelle E."/>
            <person name="Everett M.V."/>
            <person name="Foulon E."/>
            <person name="Grimwood J."/>
            <person name="Gundlach H."/>
            <person name="Henrissat B."/>
            <person name="Napoli C."/>
            <person name="McDonald S.M."/>
            <person name="Parker M.S."/>
            <person name="Rombauts S."/>
            <person name="Salamov A."/>
            <person name="Von Dassow P."/>
            <person name="Badger J.H."/>
            <person name="Coutinho P.M."/>
            <person name="Demir E."/>
            <person name="Dubchak I."/>
            <person name="Gentemann C."/>
            <person name="Eikrem W."/>
            <person name="Gready J.E."/>
            <person name="John U."/>
            <person name="Lanier W."/>
            <person name="Lindquist E.A."/>
            <person name="Lucas S."/>
            <person name="Mayer K.F."/>
            <person name="Moreau H."/>
            <person name="Not F."/>
            <person name="Otillar R."/>
            <person name="Panaud O."/>
            <person name="Pangilinan J."/>
            <person name="Paulsen I."/>
            <person name="Piegu B."/>
            <person name="Poliakov A."/>
            <person name="Robbens S."/>
            <person name="Schmutz J."/>
            <person name="Toulza E."/>
            <person name="Wyss T."/>
            <person name="Zelensky A."/>
            <person name="Zhou K."/>
            <person name="Armbrust E.V."/>
            <person name="Bhattacharya D."/>
            <person name="Goodenough U.W."/>
            <person name="Van de Peer Y."/>
            <person name="Grigoriev I.V."/>
        </authorList>
    </citation>
    <scope>NUCLEOTIDE SEQUENCE [LARGE SCALE GENOMIC DNA]</scope>
    <source>
        <strain evidence="2 3">CCMP1545</strain>
    </source>
</reference>
<dbReference type="PANTHER" id="PTHR12126">
    <property type="entry name" value="NADH-UBIQUINONE OXIDOREDUCTASE 39 KDA SUBUNIT-RELATED"/>
    <property type="match status" value="1"/>
</dbReference>
<dbReference type="Gene3D" id="3.40.50.720">
    <property type="entry name" value="NAD(P)-binding Rossmann-like Domain"/>
    <property type="match status" value="1"/>
</dbReference>
<dbReference type="InterPro" id="IPR036291">
    <property type="entry name" value="NAD(P)-bd_dom_sf"/>
</dbReference>
<dbReference type="InterPro" id="IPR051207">
    <property type="entry name" value="ComplexI_NDUFA9_subunit"/>
</dbReference>
<dbReference type="GO" id="GO:0044877">
    <property type="term" value="F:protein-containing complex binding"/>
    <property type="evidence" value="ECO:0007669"/>
    <property type="project" value="TreeGrafter"/>
</dbReference>
<evidence type="ECO:0000313" key="2">
    <source>
        <dbReference type="EMBL" id="EEH60593.1"/>
    </source>
</evidence>
<keyword evidence="3" id="KW-1185">Reference proteome</keyword>
<organism evidence="3">
    <name type="scientific">Micromonas pusilla (strain CCMP1545)</name>
    <name type="common">Picoplanktonic green alga</name>
    <dbReference type="NCBI Taxonomy" id="564608"/>
    <lineage>
        <taxon>Eukaryota</taxon>
        <taxon>Viridiplantae</taxon>
        <taxon>Chlorophyta</taxon>
        <taxon>Mamiellophyceae</taxon>
        <taxon>Mamiellales</taxon>
        <taxon>Mamiellaceae</taxon>
        <taxon>Micromonas</taxon>
    </lineage>
</organism>
<dbReference type="RefSeq" id="XP_003055341.1">
    <property type="nucleotide sequence ID" value="XM_003055295.1"/>
</dbReference>
<dbReference type="OMA" id="SHMVKIN"/>